<comment type="caution">
    <text evidence="12">The sequence shown here is derived from an EMBL/GenBank/DDBJ whole genome shotgun (WGS) entry which is preliminary data.</text>
</comment>
<comment type="subcellular location">
    <subcellularLocation>
        <location evidence="1">Endoplasmic reticulum membrane</location>
        <topology evidence="1">Single-pass type IV membrane protein</topology>
    </subcellularLocation>
    <subcellularLocation>
        <location evidence="2">Golgi apparatus membrane</location>
        <topology evidence="2">Single-pass type IV membrane protein</topology>
    </subcellularLocation>
</comment>
<keyword evidence="13" id="KW-1185">Reference proteome</keyword>
<dbReference type="GO" id="GO:0000149">
    <property type="term" value="F:SNARE binding"/>
    <property type="evidence" value="ECO:0007669"/>
    <property type="project" value="TreeGrafter"/>
</dbReference>
<dbReference type="GO" id="GO:0005484">
    <property type="term" value="F:SNAP receptor activity"/>
    <property type="evidence" value="ECO:0007669"/>
    <property type="project" value="InterPro"/>
</dbReference>
<evidence type="ECO:0000313" key="13">
    <source>
        <dbReference type="Proteomes" id="UP001140074"/>
    </source>
</evidence>
<evidence type="ECO:0000256" key="10">
    <source>
        <dbReference type="ARBA" id="ARBA00040957"/>
    </source>
</evidence>
<dbReference type="Pfam" id="PF12352">
    <property type="entry name" value="V-SNARE_C"/>
    <property type="match status" value="1"/>
</dbReference>
<dbReference type="Proteomes" id="UP001140074">
    <property type="component" value="Unassembled WGS sequence"/>
</dbReference>
<dbReference type="PANTHER" id="PTHR21230:SF1">
    <property type="entry name" value="GOLGI SNAP RECEPTOR COMPLEX MEMBER 2"/>
    <property type="match status" value="1"/>
</dbReference>
<dbReference type="GO" id="GO:0031902">
    <property type="term" value="C:late endosome membrane"/>
    <property type="evidence" value="ECO:0007669"/>
    <property type="project" value="TreeGrafter"/>
</dbReference>
<gene>
    <name evidence="12" type="primary">BOS1</name>
    <name evidence="12" type="ORF">GGH94_005520</name>
</gene>
<dbReference type="GO" id="GO:0005789">
    <property type="term" value="C:endoplasmic reticulum membrane"/>
    <property type="evidence" value="ECO:0007669"/>
    <property type="project" value="UniProtKB-SubCell"/>
</dbReference>
<evidence type="ECO:0000313" key="12">
    <source>
        <dbReference type="EMBL" id="KAJ2860425.1"/>
    </source>
</evidence>
<protein>
    <recommendedName>
        <fullName evidence="10">Protein transport protein BOS1</fullName>
    </recommendedName>
</protein>
<keyword evidence="7" id="KW-0333">Golgi apparatus</keyword>
<keyword evidence="8 11" id="KW-0472">Membrane</keyword>
<organism evidence="12 13">
    <name type="scientific">Coemansia aciculifera</name>
    <dbReference type="NCBI Taxonomy" id="417176"/>
    <lineage>
        <taxon>Eukaryota</taxon>
        <taxon>Fungi</taxon>
        <taxon>Fungi incertae sedis</taxon>
        <taxon>Zoopagomycota</taxon>
        <taxon>Kickxellomycotina</taxon>
        <taxon>Kickxellomycetes</taxon>
        <taxon>Kickxellales</taxon>
        <taxon>Kickxellaceae</taxon>
        <taxon>Coemansia</taxon>
    </lineage>
</organism>
<evidence type="ECO:0000256" key="5">
    <source>
        <dbReference type="ARBA" id="ARBA00022927"/>
    </source>
</evidence>
<feature type="transmembrane region" description="Helical" evidence="11">
    <location>
        <begin position="188"/>
        <end position="208"/>
    </location>
</feature>
<dbReference type="GO" id="GO:0006888">
    <property type="term" value="P:endoplasmic reticulum to Golgi vesicle-mediated transport"/>
    <property type="evidence" value="ECO:0007669"/>
    <property type="project" value="TreeGrafter"/>
</dbReference>
<dbReference type="GO" id="GO:0012507">
    <property type="term" value="C:ER to Golgi transport vesicle membrane"/>
    <property type="evidence" value="ECO:0007669"/>
    <property type="project" value="TreeGrafter"/>
</dbReference>
<dbReference type="EMBL" id="JANBUY010000298">
    <property type="protein sequence ID" value="KAJ2860425.1"/>
    <property type="molecule type" value="Genomic_DNA"/>
</dbReference>
<dbReference type="GO" id="GO:0031201">
    <property type="term" value="C:SNARE complex"/>
    <property type="evidence" value="ECO:0007669"/>
    <property type="project" value="TreeGrafter"/>
</dbReference>
<evidence type="ECO:0000256" key="1">
    <source>
        <dbReference type="ARBA" id="ARBA00004163"/>
    </source>
</evidence>
<evidence type="ECO:0000256" key="3">
    <source>
        <dbReference type="ARBA" id="ARBA00022448"/>
    </source>
</evidence>
<dbReference type="PANTHER" id="PTHR21230">
    <property type="entry name" value="VESICLE TRANSPORT V-SNARE PROTEIN VTI1-RELATED"/>
    <property type="match status" value="1"/>
</dbReference>
<dbReference type="InterPro" id="IPR027027">
    <property type="entry name" value="GOSR2/Membrin/Bos1"/>
</dbReference>
<evidence type="ECO:0000256" key="2">
    <source>
        <dbReference type="ARBA" id="ARBA00004409"/>
    </source>
</evidence>
<proteinExistence type="inferred from homology"/>
<evidence type="ECO:0000256" key="7">
    <source>
        <dbReference type="ARBA" id="ARBA00023034"/>
    </source>
</evidence>
<evidence type="ECO:0000256" key="8">
    <source>
        <dbReference type="ARBA" id="ARBA00023136"/>
    </source>
</evidence>
<keyword evidence="6 11" id="KW-1133">Transmembrane helix</keyword>
<keyword evidence="3" id="KW-0813">Transport</keyword>
<dbReference type="Gene3D" id="1.20.5.110">
    <property type="match status" value="1"/>
</dbReference>
<comment type="similarity">
    <text evidence="9">Belongs to the BOS1 family.</text>
</comment>
<keyword evidence="4 11" id="KW-0812">Transmembrane</keyword>
<reference evidence="12" key="1">
    <citation type="submission" date="2022-07" db="EMBL/GenBank/DDBJ databases">
        <title>Phylogenomic reconstructions and comparative analyses of Kickxellomycotina fungi.</title>
        <authorList>
            <person name="Reynolds N.K."/>
            <person name="Stajich J.E."/>
            <person name="Barry K."/>
            <person name="Grigoriev I.V."/>
            <person name="Crous P."/>
            <person name="Smith M.E."/>
        </authorList>
    </citation>
    <scope>NUCLEOTIDE SEQUENCE</scope>
    <source>
        <strain evidence="12">RSA 476</strain>
    </source>
</reference>
<dbReference type="GO" id="GO:0015031">
    <property type="term" value="P:protein transport"/>
    <property type="evidence" value="ECO:0007669"/>
    <property type="project" value="UniProtKB-KW"/>
</dbReference>
<accession>A0A9W8M481</accession>
<name>A0A9W8M481_9FUNG</name>
<evidence type="ECO:0000256" key="9">
    <source>
        <dbReference type="ARBA" id="ARBA00037983"/>
    </source>
</evidence>
<dbReference type="GO" id="GO:0000139">
    <property type="term" value="C:Golgi membrane"/>
    <property type="evidence" value="ECO:0007669"/>
    <property type="project" value="UniProtKB-SubCell"/>
</dbReference>
<evidence type="ECO:0000256" key="4">
    <source>
        <dbReference type="ARBA" id="ARBA00022692"/>
    </source>
</evidence>
<dbReference type="GO" id="GO:0006906">
    <property type="term" value="P:vesicle fusion"/>
    <property type="evidence" value="ECO:0007669"/>
    <property type="project" value="TreeGrafter"/>
</dbReference>
<dbReference type="PIRSF" id="PIRSF028865">
    <property type="entry name" value="Membrin-2"/>
    <property type="match status" value="1"/>
</dbReference>
<dbReference type="AlphaFoldDB" id="A0A9W8M481"/>
<keyword evidence="5" id="KW-0653">Protein transport</keyword>
<evidence type="ECO:0000256" key="11">
    <source>
        <dbReference type="SAM" id="Phobius"/>
    </source>
</evidence>
<sequence length="209" mass="23776">MTSEYNAAQRLLHKIKQSVSEFELNNTGGNTNVVEAAVAQDLQTLSKSITEYRILGRQESNERKRKTMLDRATSMADDHELLKRRFDKLKLRKNERENYTQERSELFQGGSGVALDTAITVDEDAFWGRSERALDGFIAQGMASLDNLREQRGMLEGTRRRLWNAGGTLGLSKSVITYINRRTTQDKIFLVAGMLLTCLGIYFIVHYFG</sequence>
<evidence type="ECO:0000256" key="6">
    <source>
        <dbReference type="ARBA" id="ARBA00022989"/>
    </source>
</evidence>